<organism evidence="1">
    <name type="scientific">marine sediment metagenome</name>
    <dbReference type="NCBI Taxonomy" id="412755"/>
    <lineage>
        <taxon>unclassified sequences</taxon>
        <taxon>metagenomes</taxon>
        <taxon>ecological metagenomes</taxon>
    </lineage>
</organism>
<comment type="caution">
    <text evidence="1">The sequence shown here is derived from an EMBL/GenBank/DDBJ whole genome shotgun (WGS) entry which is preliminary data.</text>
</comment>
<sequence>MVTEKEIIDSIKKNIRNLFESTDFIKVNSIKSEVNNLFPDQQVRPDLIIEVKTKDKKKYFIVFEVKSAGQPRYTRMAVNQLKYMVSNRKNYYGVFAATFISEESKQICSENGIGFIDLAGNCLFKFDNAYISIEGRPNLYPNTRPLKSIFSTKSTRALRVFLCNPKKEWFVKDIAKEANISLGQASNIKQRLLEFEFIAETGSGKNSKIRLKNAELLLGKWSNNYSYRKNKVRNFYSMDDVEVLERKLIDYFKENQISYAFTLTSGASRVAPFLIFAELFYMYH</sequence>
<protein>
    <submittedName>
        <fullName evidence="1">Uncharacterized protein</fullName>
    </submittedName>
</protein>
<gene>
    <name evidence="1" type="ORF">S03H2_16988</name>
</gene>
<name>X1GIB2_9ZZZZ</name>
<proteinExistence type="predicted"/>
<evidence type="ECO:0000313" key="1">
    <source>
        <dbReference type="EMBL" id="GAH44560.1"/>
    </source>
</evidence>
<feature type="non-terminal residue" evidence="1">
    <location>
        <position position="284"/>
    </location>
</feature>
<dbReference type="EMBL" id="BARU01008729">
    <property type="protein sequence ID" value="GAH44560.1"/>
    <property type="molecule type" value="Genomic_DNA"/>
</dbReference>
<reference evidence="1" key="1">
    <citation type="journal article" date="2014" name="Front. Microbiol.">
        <title>High frequency of phylogenetically diverse reductive dehalogenase-homologous genes in deep subseafloor sedimentary metagenomes.</title>
        <authorList>
            <person name="Kawai M."/>
            <person name="Futagami T."/>
            <person name="Toyoda A."/>
            <person name="Takaki Y."/>
            <person name="Nishi S."/>
            <person name="Hori S."/>
            <person name="Arai W."/>
            <person name="Tsubouchi T."/>
            <person name="Morono Y."/>
            <person name="Uchiyama I."/>
            <person name="Ito T."/>
            <person name="Fujiyama A."/>
            <person name="Inagaki F."/>
            <person name="Takami H."/>
        </authorList>
    </citation>
    <scope>NUCLEOTIDE SEQUENCE</scope>
    <source>
        <strain evidence="1">Expedition CK06-06</strain>
    </source>
</reference>
<accession>X1GIB2</accession>
<dbReference type="AlphaFoldDB" id="X1GIB2"/>